<keyword evidence="1" id="KW-0175">Coiled coil</keyword>
<organism evidence="3 4">
    <name type="scientific">Rotaria magnacalcarata</name>
    <dbReference type="NCBI Taxonomy" id="392030"/>
    <lineage>
        <taxon>Eukaryota</taxon>
        <taxon>Metazoa</taxon>
        <taxon>Spiralia</taxon>
        <taxon>Gnathifera</taxon>
        <taxon>Rotifera</taxon>
        <taxon>Eurotatoria</taxon>
        <taxon>Bdelloidea</taxon>
        <taxon>Philodinida</taxon>
        <taxon>Philodinidae</taxon>
        <taxon>Rotaria</taxon>
    </lineage>
</organism>
<evidence type="ECO:0000313" key="3">
    <source>
        <dbReference type="EMBL" id="CAF5193459.1"/>
    </source>
</evidence>
<dbReference type="EMBL" id="CAJOBI010327180">
    <property type="protein sequence ID" value="CAF5193459.1"/>
    <property type="molecule type" value="Genomic_DNA"/>
</dbReference>
<evidence type="ECO:0000256" key="2">
    <source>
        <dbReference type="SAM" id="MobiDB-lite"/>
    </source>
</evidence>
<comment type="caution">
    <text evidence="3">The sequence shown here is derived from an EMBL/GenBank/DDBJ whole genome shotgun (WGS) entry which is preliminary data.</text>
</comment>
<protein>
    <submittedName>
        <fullName evidence="3">Uncharacterized protein</fullName>
    </submittedName>
</protein>
<feature type="region of interest" description="Disordered" evidence="2">
    <location>
        <begin position="79"/>
        <end position="104"/>
    </location>
</feature>
<feature type="non-terminal residue" evidence="3">
    <location>
        <position position="221"/>
    </location>
</feature>
<feature type="coiled-coil region" evidence="1">
    <location>
        <begin position="179"/>
        <end position="220"/>
    </location>
</feature>
<sequence>MRSDEIQSRLSRMIDVSHVLRKRSPLSCRRKSRLTRSFSADLPVTVEFSQGTIGSDDLQPCIEDIRHEIDRLRREEQLLRGSGSAKSNRIGVSTIPGSPHELHDQQKSDAIYPLSTNPSTDIDNPSNMQILDEQENMVNSDEDDEQVQLTGDDVQTESDVQEEKLVIITTEINAKQKCLEMLESARKRSDQIRQRYEERIKTLSERIQNAEDEKQAAVTKL</sequence>
<evidence type="ECO:0000256" key="1">
    <source>
        <dbReference type="SAM" id="Coils"/>
    </source>
</evidence>
<gene>
    <name evidence="3" type="ORF">SMN809_LOCUS73101</name>
</gene>
<dbReference type="Proteomes" id="UP000676336">
    <property type="component" value="Unassembled WGS sequence"/>
</dbReference>
<reference evidence="3" key="1">
    <citation type="submission" date="2021-02" db="EMBL/GenBank/DDBJ databases">
        <authorList>
            <person name="Nowell W R."/>
        </authorList>
    </citation>
    <scope>NUCLEOTIDE SEQUENCE</scope>
</reference>
<evidence type="ECO:0000313" key="4">
    <source>
        <dbReference type="Proteomes" id="UP000676336"/>
    </source>
</evidence>
<proteinExistence type="predicted"/>
<feature type="non-terminal residue" evidence="3">
    <location>
        <position position="1"/>
    </location>
</feature>
<dbReference type="AlphaFoldDB" id="A0A8S3I887"/>
<accession>A0A8S3I887</accession>
<name>A0A8S3I887_9BILA</name>